<sequence>MIGMFCRFCSDIYTNLSKFLHHLQWMHSDVLKFTKAHNVYSMEELLSSSDTQNDVHLQANSSSRSSSDSGMPADKADATDSSNSGISYTMESDAIASIVMNKNILSALATYEVDYQETKASKKTNSPKNVLQWQAEADNCLPVADQAKDVIAEVEAMLFNSELRAEESSAPKKPKLPSENFSDHKLQLQQTSDFQFIKPQLSVDLIEKPIKPIEEHKSKLGRPQTETKSKTQKPEKPKFICDYKSYAIARSVRKREQQQRLQIIKKRIFSSINGDFRRINRVPFKPANDVNIIKDHLLVKAKNLAKQKESLTKDQLAQIDHKKQLSSTKLNLQLETKSTHPVCHAKLKFDSENCSCPNENHLEKLTKNLADTKSQKTMPNRRPSYSEPSVSSSQLQVKTTDQCKVDTTENEKTRCKNAEQNTSNRVSLNFDLSESAVEFLQSELQTSLVNADSLLELAVPIDAQCNSNASETLPKAIPSVQPQEQKQLNTQPDQETLEIKINSVDKDLRNDVTLLKVVGLAIIKYADFEEVKPIEFIDTIRGKAAKFANILRQYTTVWNPKRSNTQFTPKILMELLRLTEETNAEFKFNLDVSEMKRILNLINSWHAQQIDLRFFKKVTLSSAVDYYLQLFAFLPKINSCVYYCEWCDESSSNKTRYEKHRITHLSRYACPQCKRGFKKQGFLFNHLRTMHGLNH</sequence>
<feature type="compositionally biased region" description="Basic and acidic residues" evidence="2">
    <location>
        <begin position="225"/>
        <end position="235"/>
    </location>
</feature>
<keyword evidence="1" id="KW-0862">Zinc</keyword>
<feature type="domain" description="C2H2-type" evidence="3">
    <location>
        <begin position="668"/>
        <end position="695"/>
    </location>
</feature>
<feature type="compositionally biased region" description="Polar residues" evidence="2">
    <location>
        <begin position="51"/>
        <end position="60"/>
    </location>
</feature>
<evidence type="ECO:0000256" key="2">
    <source>
        <dbReference type="SAM" id="MobiDB-lite"/>
    </source>
</evidence>
<dbReference type="AlphaFoldDB" id="A0A484BAF9"/>
<dbReference type="OMA" id="TKEHNVY"/>
<dbReference type="SMART" id="SM00355">
    <property type="entry name" value="ZnF_C2H2"/>
    <property type="match status" value="3"/>
</dbReference>
<evidence type="ECO:0000256" key="1">
    <source>
        <dbReference type="PROSITE-ProRule" id="PRU00042"/>
    </source>
</evidence>
<name>A0A484BAF9_DRONA</name>
<organism evidence="4 5">
    <name type="scientific">Drosophila navojoa</name>
    <name type="common">Fruit fly</name>
    <dbReference type="NCBI Taxonomy" id="7232"/>
    <lineage>
        <taxon>Eukaryota</taxon>
        <taxon>Metazoa</taxon>
        <taxon>Ecdysozoa</taxon>
        <taxon>Arthropoda</taxon>
        <taxon>Hexapoda</taxon>
        <taxon>Insecta</taxon>
        <taxon>Pterygota</taxon>
        <taxon>Neoptera</taxon>
        <taxon>Endopterygota</taxon>
        <taxon>Diptera</taxon>
        <taxon>Brachycera</taxon>
        <taxon>Muscomorpha</taxon>
        <taxon>Ephydroidea</taxon>
        <taxon>Drosophilidae</taxon>
        <taxon>Drosophila</taxon>
    </lineage>
</organism>
<comment type="caution">
    <text evidence="4">The sequence shown here is derived from an EMBL/GenBank/DDBJ whole genome shotgun (WGS) entry which is preliminary data.</text>
</comment>
<dbReference type="PROSITE" id="PS00028">
    <property type="entry name" value="ZINC_FINGER_C2H2_1"/>
    <property type="match status" value="2"/>
</dbReference>
<dbReference type="GO" id="GO:0008270">
    <property type="term" value="F:zinc ion binding"/>
    <property type="evidence" value="ECO:0007669"/>
    <property type="project" value="UniProtKB-KW"/>
</dbReference>
<evidence type="ECO:0000313" key="5">
    <source>
        <dbReference type="Proteomes" id="UP000295192"/>
    </source>
</evidence>
<dbReference type="Gene3D" id="3.30.160.60">
    <property type="entry name" value="Classic Zinc Finger"/>
    <property type="match status" value="1"/>
</dbReference>
<feature type="compositionally biased region" description="Polar residues" evidence="2">
    <location>
        <begin position="369"/>
        <end position="378"/>
    </location>
</feature>
<reference evidence="4 5" key="1">
    <citation type="journal article" date="2019" name="J. Hered.">
        <title>An Improved Genome Assembly for Drosophila navojoa, the Basal Species in the mojavensis Cluster.</title>
        <authorList>
            <person name="Vanderlinde T."/>
            <person name="Dupim E.G."/>
            <person name="Nazario-Yepiz N.O."/>
            <person name="Carvalho A.B."/>
        </authorList>
    </citation>
    <scope>NUCLEOTIDE SEQUENCE [LARGE SCALE GENOMIC DNA]</scope>
    <source>
        <strain evidence="4">Navoj_Jal97</strain>
        <tissue evidence="4">Whole organism</tissue>
    </source>
</reference>
<proteinExistence type="predicted"/>
<dbReference type="Proteomes" id="UP000295192">
    <property type="component" value="Unassembled WGS sequence"/>
</dbReference>
<dbReference type="PROSITE" id="PS50157">
    <property type="entry name" value="ZINC_FINGER_C2H2_2"/>
    <property type="match status" value="1"/>
</dbReference>
<feature type="region of interest" description="Disordered" evidence="2">
    <location>
        <begin position="369"/>
        <end position="402"/>
    </location>
</feature>
<feature type="region of interest" description="Disordered" evidence="2">
    <location>
        <begin position="51"/>
        <end position="84"/>
    </location>
</feature>
<accession>A0A484BAF9</accession>
<keyword evidence="5" id="KW-1185">Reference proteome</keyword>
<feature type="region of interest" description="Disordered" evidence="2">
    <location>
        <begin position="214"/>
        <end position="235"/>
    </location>
</feature>
<keyword evidence="1" id="KW-0863">Zinc-finger</keyword>
<keyword evidence="1" id="KW-0479">Metal-binding</keyword>
<evidence type="ECO:0000313" key="4">
    <source>
        <dbReference type="EMBL" id="TDG45292.1"/>
    </source>
</evidence>
<evidence type="ECO:0000259" key="3">
    <source>
        <dbReference type="PROSITE" id="PS50157"/>
    </source>
</evidence>
<dbReference type="InterPro" id="IPR013087">
    <property type="entry name" value="Znf_C2H2_type"/>
</dbReference>
<gene>
    <name evidence="4" type="ORF">AWZ03_008261</name>
</gene>
<protein>
    <recommendedName>
        <fullName evidence="3">C2H2-type domain-containing protein</fullName>
    </recommendedName>
</protein>
<dbReference type="EMBL" id="LSRL02000081">
    <property type="protein sequence ID" value="TDG45292.1"/>
    <property type="molecule type" value="Genomic_DNA"/>
</dbReference>